<gene>
    <name evidence="2" type="ORF">CYMTET_25503</name>
</gene>
<dbReference type="EMBL" id="LGRX02013661">
    <property type="protein sequence ID" value="KAK3265842.1"/>
    <property type="molecule type" value="Genomic_DNA"/>
</dbReference>
<dbReference type="AlphaFoldDB" id="A0AAE0FUC0"/>
<accession>A0AAE0FUC0</accession>
<name>A0AAE0FUC0_9CHLO</name>
<dbReference type="Proteomes" id="UP001190700">
    <property type="component" value="Unassembled WGS sequence"/>
</dbReference>
<proteinExistence type="predicted"/>
<evidence type="ECO:0000313" key="2">
    <source>
        <dbReference type="EMBL" id="KAK3265842.1"/>
    </source>
</evidence>
<reference evidence="2 3" key="1">
    <citation type="journal article" date="2015" name="Genome Biol. Evol.">
        <title>Comparative Genomics of a Bacterivorous Green Alga Reveals Evolutionary Causalities and Consequences of Phago-Mixotrophic Mode of Nutrition.</title>
        <authorList>
            <person name="Burns J.A."/>
            <person name="Paasch A."/>
            <person name="Narechania A."/>
            <person name="Kim E."/>
        </authorList>
    </citation>
    <scope>NUCLEOTIDE SEQUENCE [LARGE SCALE GENOMIC DNA]</scope>
    <source>
        <strain evidence="2 3">PLY_AMNH</strain>
    </source>
</reference>
<feature type="region of interest" description="Disordered" evidence="1">
    <location>
        <begin position="1"/>
        <end position="37"/>
    </location>
</feature>
<protein>
    <submittedName>
        <fullName evidence="2">Uncharacterized protein</fullName>
    </submittedName>
</protein>
<sequence length="141" mass="15445">MESDIDAEIRRPDGVRNSPTLDTPEVDDPGGTKAEDSAAVVARRTYVTAQSTLVKKDKGVSKLGKLIVLLRTEFSTAGLDLASFDFNDHTKMTVAEIATAAAIPTGEDSEAKQLLKIAIDTFRVLERHYGTSRTRRVGRRR</sequence>
<evidence type="ECO:0000313" key="3">
    <source>
        <dbReference type="Proteomes" id="UP001190700"/>
    </source>
</evidence>
<organism evidence="2 3">
    <name type="scientific">Cymbomonas tetramitiformis</name>
    <dbReference type="NCBI Taxonomy" id="36881"/>
    <lineage>
        <taxon>Eukaryota</taxon>
        <taxon>Viridiplantae</taxon>
        <taxon>Chlorophyta</taxon>
        <taxon>Pyramimonadophyceae</taxon>
        <taxon>Pyramimonadales</taxon>
        <taxon>Pyramimonadaceae</taxon>
        <taxon>Cymbomonas</taxon>
    </lineage>
</organism>
<evidence type="ECO:0000256" key="1">
    <source>
        <dbReference type="SAM" id="MobiDB-lite"/>
    </source>
</evidence>
<comment type="caution">
    <text evidence="2">The sequence shown here is derived from an EMBL/GenBank/DDBJ whole genome shotgun (WGS) entry which is preliminary data.</text>
</comment>
<keyword evidence="3" id="KW-1185">Reference proteome</keyword>